<dbReference type="EMBL" id="SMJW01000002">
    <property type="protein sequence ID" value="TDC20204.1"/>
    <property type="molecule type" value="Genomic_DNA"/>
</dbReference>
<accession>A0A4R4PDJ0</accession>
<sequence>MIRRSRLSPRDDVRPAHWVIAGVGPFGSGVGGLVPHGFEAYARILHPAYAADGSPVTWARVASWSGGTVHPRVQFQALAGPVPRSGAARPWVEEPDPGSLAPALLTALCDVLAGHTETPGHCWFCVWDGYYDPAPDGATATFTADADQGEERQPDVRAPAIPPEIAEGPRVELPERAYLLLEGPLDAAGELAMPLRPQSPNLFWPDDRAWCVTTETDLDSTYLGGTAALIADILADERLEAVPVDVTDPVWADSDDVNR</sequence>
<organism evidence="1 2">
    <name type="scientific">Actinomadura bangladeshensis</name>
    <dbReference type="NCBI Taxonomy" id="453573"/>
    <lineage>
        <taxon>Bacteria</taxon>
        <taxon>Bacillati</taxon>
        <taxon>Actinomycetota</taxon>
        <taxon>Actinomycetes</taxon>
        <taxon>Streptosporangiales</taxon>
        <taxon>Thermomonosporaceae</taxon>
        <taxon>Actinomadura</taxon>
    </lineage>
</organism>
<keyword evidence="2" id="KW-1185">Reference proteome</keyword>
<gene>
    <name evidence="1" type="ORF">E1284_00990</name>
</gene>
<dbReference type="OrthoDB" id="2426596at2"/>
<reference evidence="1 2" key="1">
    <citation type="submission" date="2019-03" db="EMBL/GenBank/DDBJ databases">
        <title>Draft genome sequences of novel Actinobacteria.</title>
        <authorList>
            <person name="Sahin N."/>
            <person name="Ay H."/>
            <person name="Saygin H."/>
        </authorList>
    </citation>
    <scope>NUCLEOTIDE SEQUENCE [LARGE SCALE GENOMIC DNA]</scope>
    <source>
        <strain evidence="1 2">DSM 45347</strain>
    </source>
</reference>
<protein>
    <submittedName>
        <fullName evidence="1">Uncharacterized protein</fullName>
    </submittedName>
</protein>
<comment type="caution">
    <text evidence="1">The sequence shown here is derived from an EMBL/GenBank/DDBJ whole genome shotgun (WGS) entry which is preliminary data.</text>
</comment>
<proteinExistence type="predicted"/>
<dbReference type="Proteomes" id="UP000295431">
    <property type="component" value="Unassembled WGS sequence"/>
</dbReference>
<evidence type="ECO:0000313" key="1">
    <source>
        <dbReference type="EMBL" id="TDC20204.1"/>
    </source>
</evidence>
<name>A0A4R4PDJ0_9ACTN</name>
<evidence type="ECO:0000313" key="2">
    <source>
        <dbReference type="Proteomes" id="UP000295431"/>
    </source>
</evidence>
<dbReference type="AlphaFoldDB" id="A0A4R4PDJ0"/>